<feature type="domain" description="CUB" evidence="31">
    <location>
        <begin position="2920"/>
        <end position="3035"/>
    </location>
</feature>
<feature type="domain" description="CUB" evidence="31">
    <location>
        <begin position="1980"/>
        <end position="2093"/>
    </location>
</feature>
<evidence type="ECO:0000256" key="24">
    <source>
        <dbReference type="ARBA" id="ARBA00023765"/>
    </source>
</evidence>
<evidence type="ECO:0000256" key="28">
    <source>
        <dbReference type="PROSITE-ProRule" id="PRU00059"/>
    </source>
</evidence>
<dbReference type="InterPro" id="IPR000742">
    <property type="entry name" value="EGF"/>
</dbReference>
<accession>A0A6I8NWJ6</accession>
<evidence type="ECO:0000256" key="26">
    <source>
        <dbReference type="ARBA" id="ARBA00049611"/>
    </source>
</evidence>
<dbReference type="FunFam" id="2.10.25.10:FF:000122">
    <property type="entry name" value="Protein crumbs homolog 2"/>
    <property type="match status" value="1"/>
</dbReference>
<evidence type="ECO:0000256" key="10">
    <source>
        <dbReference type="ARBA" id="ARBA00022723"/>
    </source>
</evidence>
<keyword evidence="6" id="KW-0153">Cholesterol metabolism</keyword>
<evidence type="ECO:0000256" key="14">
    <source>
        <dbReference type="ARBA" id="ARBA00022837"/>
    </source>
</evidence>
<dbReference type="FunFam" id="2.60.120.290:FF:000003">
    <property type="entry name" value="Neuropilin"/>
    <property type="match status" value="3"/>
</dbReference>
<feature type="domain" description="CUB" evidence="31">
    <location>
        <begin position="2094"/>
        <end position="2215"/>
    </location>
</feature>
<dbReference type="FunFam" id="2.60.120.290:FF:000013">
    <property type="entry name" value="Membrane frizzled-related protein"/>
    <property type="match status" value="9"/>
</dbReference>
<dbReference type="PANTHER" id="PTHR24251">
    <property type="entry name" value="OVOCHYMASE-RELATED"/>
    <property type="match status" value="1"/>
</dbReference>
<dbReference type="Pfam" id="PF00431">
    <property type="entry name" value="CUB"/>
    <property type="match status" value="27"/>
</dbReference>
<feature type="domain" description="CUB" evidence="31">
    <location>
        <begin position="942"/>
        <end position="1052"/>
    </location>
</feature>
<dbReference type="PROSITE" id="PS00010">
    <property type="entry name" value="ASX_HYDROXYL"/>
    <property type="match status" value="3"/>
</dbReference>
<evidence type="ECO:0000256" key="7">
    <source>
        <dbReference type="ARBA" id="ARBA00022553"/>
    </source>
</evidence>
<dbReference type="GO" id="GO:0008203">
    <property type="term" value="P:cholesterol metabolic process"/>
    <property type="evidence" value="ECO:0007669"/>
    <property type="project" value="UniProtKB-KW"/>
</dbReference>
<dbReference type="PROSITE" id="PS50026">
    <property type="entry name" value="EGF_3"/>
    <property type="match status" value="4"/>
</dbReference>
<dbReference type="InterPro" id="IPR024731">
    <property type="entry name" value="NELL2-like_EGF"/>
</dbReference>
<dbReference type="PROSITE" id="PS01187">
    <property type="entry name" value="EGF_CA"/>
    <property type="match status" value="3"/>
</dbReference>
<dbReference type="GO" id="GO:0005886">
    <property type="term" value="C:plasma membrane"/>
    <property type="evidence" value="ECO:0007669"/>
    <property type="project" value="UniProtKB-SubCell"/>
</dbReference>
<feature type="domain" description="CUB" evidence="31">
    <location>
        <begin position="599"/>
        <end position="711"/>
    </location>
</feature>
<feature type="disulfide bond" evidence="28">
    <location>
        <begin position="3037"/>
        <end position="3064"/>
    </location>
</feature>
<dbReference type="GO" id="GO:0015031">
    <property type="term" value="P:protein transport"/>
    <property type="evidence" value="ECO:0007669"/>
    <property type="project" value="UniProtKB-KW"/>
</dbReference>
<dbReference type="Ensembl" id="ENSOANT00000060918.1">
    <property type="protein sequence ID" value="ENSOANP00000045291.1"/>
    <property type="gene ID" value="ENSOANG00000006974.2"/>
</dbReference>
<feature type="domain" description="CUB" evidence="31">
    <location>
        <begin position="1281"/>
        <end position="1392"/>
    </location>
</feature>
<dbReference type="SUPFAM" id="SSF57196">
    <property type="entry name" value="EGF/Laminin"/>
    <property type="match status" value="3"/>
</dbReference>
<feature type="domain" description="CUB" evidence="31">
    <location>
        <begin position="3391"/>
        <end position="3503"/>
    </location>
</feature>
<dbReference type="InterPro" id="IPR000152">
    <property type="entry name" value="EGF-type_Asp/Asn_hydroxyl_site"/>
</dbReference>
<dbReference type="SMART" id="SM00181">
    <property type="entry name" value="EGF"/>
    <property type="match status" value="8"/>
</dbReference>
<evidence type="ECO:0000256" key="17">
    <source>
        <dbReference type="ARBA" id="ARBA00023136"/>
    </source>
</evidence>
<keyword evidence="21" id="KW-0753">Steroid metabolism</keyword>
<evidence type="ECO:0000259" key="32">
    <source>
        <dbReference type="PROSITE" id="PS50026"/>
    </source>
</evidence>
<dbReference type="PROSITE" id="PS01186">
    <property type="entry name" value="EGF_2"/>
    <property type="match status" value="1"/>
</dbReference>
<keyword evidence="16" id="KW-0443">Lipid metabolism</keyword>
<dbReference type="FunFam" id="2.60.120.290:FF:000050">
    <property type="entry name" value="Cubilin"/>
    <property type="match status" value="1"/>
</dbReference>
<dbReference type="GO" id="GO:0005509">
    <property type="term" value="F:calcium ion binding"/>
    <property type="evidence" value="ECO:0007669"/>
    <property type="project" value="InterPro"/>
</dbReference>
<feature type="disulfide bond" evidence="29">
    <location>
        <begin position="427"/>
        <end position="436"/>
    </location>
</feature>
<comment type="function">
    <text evidence="26">Endocytic receptor which plays a role in lipoprotein, vitamin and iron metabolism by facilitating their uptake. Acts together with LRP2 to mediate endocytosis of high-density lipoproteins, GC, hemoglobin, ALB, TF and SCGB1A1. Acts together with AMN to mediate endocytosis of the CBLIF-cobalamin complex. Binds to ALB, MB, Kappa and lambda-light chains, TF, hemoglobin, GC, SCGB1A1, APOA1, high density lipoprotein, and the CBLIF-cobalamin complex. Ligand binding requires calcium. Serves as important transporter in several absorptive epithelia, including intestine, renal proximal tubules and embryonic yolk sac. May play an important role in the development of the peri-implantation embryo through internalization of APOA1 and cholesterol. Binds to LGALS3 at the maternal-fetal interface.</text>
</comment>
<dbReference type="GeneTree" id="ENSGT00940000158291"/>
<dbReference type="Gene3D" id="2.10.25.10">
    <property type="entry name" value="Laminin"/>
    <property type="match status" value="7"/>
</dbReference>
<feature type="domain" description="CUB" evidence="31">
    <location>
        <begin position="2454"/>
        <end position="2564"/>
    </location>
</feature>
<evidence type="ECO:0000256" key="27">
    <source>
        <dbReference type="ARBA" id="ARBA00049703"/>
    </source>
</evidence>
<dbReference type="FunFam" id="2.60.120.290:FF:000005">
    <property type="entry name" value="Procollagen C-endopeptidase enhancer 1"/>
    <property type="match status" value="6"/>
</dbReference>
<feature type="disulfide bond" evidence="28">
    <location>
        <begin position="1622"/>
        <end position="1649"/>
    </location>
</feature>
<gene>
    <name evidence="33" type="primary">CUBN</name>
</gene>
<feature type="domain" description="CUB" evidence="31">
    <location>
        <begin position="1622"/>
        <end position="1736"/>
    </location>
</feature>
<dbReference type="FunFam" id="2.60.120.290:FF:000047">
    <property type="entry name" value="Cubilin"/>
    <property type="match status" value="1"/>
</dbReference>
<dbReference type="InterPro" id="IPR035914">
    <property type="entry name" value="Sperma_CUB_dom_sf"/>
</dbReference>
<evidence type="ECO:0000256" key="11">
    <source>
        <dbReference type="ARBA" id="ARBA00022729"/>
    </source>
</evidence>
<feature type="domain" description="CUB" evidence="31">
    <location>
        <begin position="3157"/>
        <end position="3273"/>
    </location>
</feature>
<feature type="domain" description="CUB" evidence="31">
    <location>
        <begin position="1394"/>
        <end position="1509"/>
    </location>
</feature>
<organism evidence="33 34">
    <name type="scientific">Ornithorhynchus anatinus</name>
    <name type="common">Duckbill platypus</name>
    <dbReference type="NCBI Taxonomy" id="9258"/>
    <lineage>
        <taxon>Eukaryota</taxon>
        <taxon>Metazoa</taxon>
        <taxon>Chordata</taxon>
        <taxon>Craniata</taxon>
        <taxon>Vertebrata</taxon>
        <taxon>Euteleostomi</taxon>
        <taxon>Mammalia</taxon>
        <taxon>Monotremata</taxon>
        <taxon>Ornithorhynchidae</taxon>
        <taxon>Ornithorhynchus</taxon>
    </lineage>
</organism>
<keyword evidence="11 30" id="KW-0732">Signal</keyword>
<comment type="caution">
    <text evidence="29">Lacks conserved residue(s) required for the propagation of feature annotation.</text>
</comment>
<feature type="domain" description="CUB" evidence="31">
    <location>
        <begin position="2804"/>
        <end position="2919"/>
    </location>
</feature>
<keyword evidence="3" id="KW-0813">Transport</keyword>
<dbReference type="PROSITE" id="PS01180">
    <property type="entry name" value="CUB"/>
    <property type="match status" value="27"/>
</dbReference>
<dbReference type="Pfam" id="PF00008">
    <property type="entry name" value="EGF"/>
    <property type="match status" value="2"/>
</dbReference>
<evidence type="ECO:0000313" key="33">
    <source>
        <dbReference type="Ensembl" id="ENSOANP00000045291.1"/>
    </source>
</evidence>
<evidence type="ECO:0000256" key="5">
    <source>
        <dbReference type="ARBA" id="ARBA00022536"/>
    </source>
</evidence>
<feature type="signal peptide" evidence="30">
    <location>
        <begin position="1"/>
        <end position="25"/>
    </location>
</feature>
<evidence type="ECO:0000256" key="21">
    <source>
        <dbReference type="ARBA" id="ARBA00023221"/>
    </source>
</evidence>
<name>A0A6I8NWJ6_ORNAN</name>
<keyword evidence="19" id="KW-1207">Sterol metabolism</keyword>
<dbReference type="FunFam" id="2.10.25.10:FF:000429">
    <property type="entry name" value="Cubilin"/>
    <property type="match status" value="1"/>
</dbReference>
<evidence type="ECO:0000256" key="6">
    <source>
        <dbReference type="ARBA" id="ARBA00022548"/>
    </source>
</evidence>
<evidence type="ECO:0000256" key="29">
    <source>
        <dbReference type="PROSITE-ProRule" id="PRU00076"/>
    </source>
</evidence>
<evidence type="ECO:0000256" key="12">
    <source>
        <dbReference type="ARBA" id="ARBA00022737"/>
    </source>
</evidence>
<dbReference type="InterPro" id="IPR018097">
    <property type="entry name" value="EGF_Ca-bd_CS"/>
</dbReference>
<reference evidence="33" key="1">
    <citation type="submission" date="2025-08" db="UniProtKB">
        <authorList>
            <consortium name="Ensembl"/>
        </authorList>
    </citation>
    <scope>IDENTIFICATION</scope>
    <source>
        <strain evidence="33">Glennie</strain>
    </source>
</reference>
<keyword evidence="7" id="KW-0597">Phosphoprotein</keyword>
<feature type="domain" description="CUB" evidence="31">
    <location>
        <begin position="826"/>
        <end position="938"/>
    </location>
</feature>
<feature type="disulfide bond" evidence="29">
    <location>
        <begin position="407"/>
        <end position="417"/>
    </location>
</feature>
<feature type="domain" description="CUB" evidence="31">
    <location>
        <begin position="717"/>
        <end position="825"/>
    </location>
</feature>
<comment type="subunit">
    <text evidence="27">Interacts with AMN. Component of the cubam complex composed of one CUBN trimer and one AMN chain. The cubam complex can dimerize. Interacts with LRP2 in a dual-receptor complex in a calcium-dependent manner. Found in a complex with PID1/PCLI1, LRP1 and CUBNI. Interacts with LRP1 and PID1/PCLI1.</text>
</comment>
<keyword evidence="23" id="KW-0170">Cobalt</keyword>
<dbReference type="FunFam" id="2.10.25.10:FF:000007">
    <property type="entry name" value="Delta-like protein"/>
    <property type="match status" value="1"/>
</dbReference>
<dbReference type="PROSITE" id="PS00022">
    <property type="entry name" value="EGF_1"/>
    <property type="match status" value="4"/>
</dbReference>
<feature type="domain" description="CUB" evidence="31">
    <location>
        <begin position="3037"/>
        <end position="3150"/>
    </location>
</feature>
<feature type="domain" description="EGF-like" evidence="32">
    <location>
        <begin position="439"/>
        <end position="475"/>
    </location>
</feature>
<evidence type="ECO:0000256" key="22">
    <source>
        <dbReference type="ARBA" id="ARBA00023228"/>
    </source>
</evidence>
<keyword evidence="5 29" id="KW-0245">EGF-like domain</keyword>
<sequence>MARPAPSPVLWALLLLLLVPAPARCEPGQPEKTRSIASSVPLLRPRITSERGSLVFRTDSDGDIEFRTGFQGRIKVNDRDLGTSLLQVAPRTPERSSVLASGGGVPYRALLKCLLSFQLGDLENRFQSLQQVSGRRVCSSNPCQNGGTCLNLLDSFFCLCPPSWKGPVCSADVNECETFAGSPYSCQNGATCVNTAGSYSCTCLPDNYGPQCASTYNGCQLGSLALCGHGFCEDLAPQHVGEPKYRCVCAPGWAVPPGSSACTADVDECSLPSPPCSQNPPVQCHNTFGSFYCGPCPAGWQGNGHVCHDVNECEIANGGCSTAPKVQCTNTAGSYLCGPCPPGYQGDGKECTPEIICSEQNGGCHPDALCFPSPGQFLGVRPICVCRPGYTGDGYGANGCVPLSTICESHPCVHGQCTVTSGYQCTCNSGWGGPNCTENINECLSSPCLHGGSCTDGIGGYTCECTNSWTGPRCETPQQACGGSLSGMNGTFSYPNNPGAEEYDHNITCSWVLRTEVDKVLRITFPFFQLEASRHCQYDYLQIHDGDSSSAYPLGKFCGSNPPAELFSSHSTLYFLFHSDHSVSAGGFTVRWESRRPECGGMLSGSYGSISSPGYPNTYPSNRDCIWVVIAKPGLLITFAFGILSLEHHRNCSFDYLQIQDGPLPQDPILGKYCSSSLPPPLQTTGPMARVRFHSDASIGDRGFHITYVTSPADPGCGGNYTDGAGVITSPDWPNSYISNRQCVYVIRQPPGELVHLNVTHVELEGREGCSHSYIEVRDAETLLRKICGNVILSPVVSISNSIWVRFKSDPSAQKASFRATYQVACGGELSGTGTLQSPYYPRAYPHPTTCEWIIRQPLGQEILLNFLAFRIAESPGCGSDYVEVTIDGPFCLLYLPLPKFGLNIPALIKSTSNFLRVTFRTSSSLANLGFKAEFWGADLVCGEILTAATGTIQSPGHPNPYPHGVNCTWFISVTPGLRIRLSFSAFHLDFHYNCTTDYLLVYDNGTGTTIGRFCGKSVPPSLTSSDNMLTLFLVTDSDLAFEGFAASYVTINASTDMGVLTSPLYPNHYPNNWECIYTITVGTAQQIALVFTNFSLEPSVGQHCVGDFVEIRDGGYETSPLLGKYCGTQKPPPIISHSNRLWIKFKSDVVISGPGFSAHWDGSLTGCGGNLTTSQGSFTSPNYPMPYYHQSECSWKLQASRGSPFELQFVDFHLQEHPNCSSDYLAVYDGPTTRARLLAKLCGDQIPSPIRSSGDSLSLKLRTDEDQQGAGFLATYRQVCQGVVIANQSRGTLESIHFPLPYPQNERCNWSIQAPAGNAVNYTFSTFDLEDSDNCLIDYVELYDGPNRIGRFCGRNAPPPGGTTQARLHVLLHTDGVPSPNRGFQMQWSVHGCGGELSGARGSLESPGYPDQYPASTECIWHITTTPGSSILLTLQDFNVEYHPNCNFDVLEVYGGPDFRSPRLAQLCFPRARENPLRVSSTGNALTVRFKTDRSVSGRGFAATWQEVPGGCGGNFQVPRGEIHSPNYPHPYGRNSDCSWIIQVDGGHHVLLNFTDFDLDPQDSCVEVYDGPHATSELLLHRCGQQLPDSITSSGNTVVVRFQSGQATQHRGFWARFTEACGSTIITASSGAISSPTFPARHPSHQNCSWVVRARHPFNHISLSFTAFDLEGSVNCSRDSVEVLDGASDDAPVQGRYCGSTLPAPVTSFSNSLIIRFVSYSILASKGFRAVYEASSSACGGAFHVDEGVINSPGYPDPYPTNTECVWTILSSPGNQFQLSFVMFQLEQSQDCHKDFLEIREGNATGHPVGRFCGGTLPRNYSSTLGHILWLRFVSDGAVTGRGFQAAFAHVFGNDNIMGSRGLIASPLWPQNYPHNSDYRWTVNGNSSSVVHGTIQELDVEMSTGCYYDKLSIHDGPSIHSRLIGSYCGFTGTTFASTGPSITFHFLSDSSRTGRGFLLEWHLVAAPEGPPPTITPGACGGVLRTRDSPAFFFSPGWPGDYRNGADCTWLLHAPDSTVELNVLSLDLESHQTCNYDQLVIRDGDTNRAPLLATLCGRDLPGPIRSTGDFMFVRFTTDSSITGAGFNASFHQSCGGLLHVDRGVITSPNYPDSFPPNLNCSWHVKVREGLTVGVHFEQPFQIPNGDLYCSRGDYLELRNGPDASSPPLGPSRGNGRLCGNRPPSSLFTTDNQMLVRFVSDSSGGGQGFKVQYEAKSLACGGTIYVHDASSAGSVSSPGYPSAYPQHADCTWTISVSADKVIELQFEDPFHVGTSSNCSSSYLELRDGADASAPPLARLCGTTRPARRVSSGSTVRLRFRSDDSSPQAGFRARISIALCGGTVAGQSGVAHSPGFPALSYEDNLECEWHLQGPAGHYLTITFEALGLQNSTGCTQDFVELRESGPSGPVLGRYCGSSVPGAVGTAGNVAFVKFVTDGSVGGPGFQLRFQASTGGCGGDLVGPTGSLASPGSRRPHRRICEWRVTAPEGRRVALTFHDLSLEGRPGCSGEYVIFNGIRRNSPQLQRLCGQEDRGTRVVSSGNTMKVLYFTDGSGPGRGFGATYTSAEDAVCGGRLSDPLGGNVTSPGYDGISNYSSNLNCEWILSNPNRHNSSIYISLDDFHLEPHQDCHNDLLEFRVGDAEGPLIWKLCGHSVPSLPFAVASPQIWMHLVTDERGSDTGFHAHYSFTDCGGVQSGEGGVIASPNFPAPYGNVNRCSWLLNAPPGHTITLTFTSFDIESHRTCSWDSVTVINGGSPGSPVIGRFCGATVPGPIQSGANQLVVIFNSDHSVQGGGFRATWTSETSGCGGFIHSASGVLHSPRWPRPFPENSRCTWTVITHESQHLELSFHGDFHIPSRDGRCEESHLKVWAGTPGVGADVPLVTACDSSAPGPTVTPRNQFTAVFQAREGTGSGFSLTFLSRCGANFTAPTGYVVSPNYPGQYDNNLRCNYVIEAEPRAVVLLQFITFQLEAPSARGGGCINDGLKVIRGRRVTSVPFATLCGHELPQAISFSGPMLLSFYTDSQTADFGFEASYRVLACGGTFNASFGTIRSPAYALSDYPNNMDCTYLISVRDGKVVELKFNDFNLEASDYCSADYVAVRDGLEPGAPLLGKFCGSELPARIRSSGDHLRLEFRTNFFQGARGWRASFRETLGPQHGCGGYLTRPGDTFGSPDTDSDGRYDRNLDCVWTISVPPNGLINLTFTVFALEDATARGCLYDYVKLYDGASENASLVGEFCGSSMPASFLSGGNFLTVKFVSDGSLERPGFNATYATLDLPCGGTYNATSAVQTTRSPRVLGSGLSFPACTWVVDAPPRRQVKVAVREFRLRSENCAQNFLQLRDSYQSLGRRFCGQDASAVHEFYSSGRTAVVVFRSDVFDDDNGVTFTYQVADCNREYSQGFGSLRSPGWPAAYSDNLDCVTVLRAAPNDTIALFFHSFAVEPTTGCQHDFLEVRNGSDEGAPLLGRYCGTELPNPIFPRNHVLRLRFKSDVIHSRSGYQITWTSSPSGCGGPLSGDTGSFASPGYPGSYSNGTHCEWTITAPAGSVVTVRFDLVSIDDPGDCVRNYLILYDGPDADSASSGPFCGADTDMAPFVAASHRVFVLFHAEYVVSPSAFRLSWTS</sequence>
<feature type="disulfide bond" evidence="28">
    <location>
        <begin position="2338"/>
        <end position="2365"/>
    </location>
</feature>
<dbReference type="Proteomes" id="UP000002279">
    <property type="component" value="Unplaced"/>
</dbReference>
<evidence type="ECO:0000256" key="9">
    <source>
        <dbReference type="ARBA" id="ARBA00022685"/>
    </source>
</evidence>
<dbReference type="InterPro" id="IPR009030">
    <property type="entry name" value="Growth_fac_rcpt_cys_sf"/>
</dbReference>
<feature type="chain" id="PRO_5026022242" description="Cubilin" evidence="30">
    <location>
        <begin position="26"/>
        <end position="3619"/>
    </location>
</feature>
<feature type="disulfide bond" evidence="29">
    <location>
        <begin position="203"/>
        <end position="212"/>
    </location>
</feature>
<keyword evidence="34" id="KW-1185">Reference proteome</keyword>
<keyword evidence="4" id="KW-1003">Cell membrane</keyword>
<evidence type="ECO:0000256" key="23">
    <source>
        <dbReference type="ARBA" id="ARBA00023285"/>
    </source>
</evidence>
<evidence type="ECO:0000256" key="1">
    <source>
        <dbReference type="ARBA" id="ARBA00004177"/>
    </source>
</evidence>
<dbReference type="SMART" id="SM00042">
    <property type="entry name" value="CUB"/>
    <property type="match status" value="27"/>
</dbReference>
<evidence type="ECO:0000256" key="3">
    <source>
        <dbReference type="ARBA" id="ARBA00022448"/>
    </source>
</evidence>
<feature type="domain" description="CUB" evidence="31">
    <location>
        <begin position="1050"/>
        <end position="1164"/>
    </location>
</feature>
<feature type="domain" description="EGF-like" evidence="32">
    <location>
        <begin position="403"/>
        <end position="437"/>
    </location>
</feature>
<keyword evidence="8" id="KW-0846">Cobalamin</keyword>
<keyword evidence="10" id="KW-0479">Metal-binding</keyword>
<keyword evidence="14" id="KW-0106">Calcium</keyword>
<protein>
    <recommendedName>
        <fullName evidence="25">Cubilin</fullName>
    </recommendedName>
</protein>
<evidence type="ECO:0000256" key="19">
    <source>
        <dbReference type="ARBA" id="ARBA00023166"/>
    </source>
</evidence>
<feature type="domain" description="CUB" evidence="31">
    <location>
        <begin position="3507"/>
        <end position="3619"/>
    </location>
</feature>
<evidence type="ECO:0000259" key="31">
    <source>
        <dbReference type="PROSITE" id="PS01180"/>
    </source>
</evidence>
<evidence type="ECO:0000256" key="4">
    <source>
        <dbReference type="ARBA" id="ARBA00022475"/>
    </source>
</evidence>
<evidence type="ECO:0000256" key="15">
    <source>
        <dbReference type="ARBA" id="ARBA00022927"/>
    </source>
</evidence>
<feature type="disulfide bond" evidence="29">
    <location>
        <begin position="160"/>
        <end position="169"/>
    </location>
</feature>
<dbReference type="FunFam" id="2.60.120.290:FF:000018">
    <property type="entry name" value="cubilin"/>
    <property type="match status" value="3"/>
</dbReference>
<proteinExistence type="predicted"/>
<keyword evidence="17" id="KW-0472">Membrane</keyword>
<feature type="disulfide bond" evidence="29">
    <location>
        <begin position="465"/>
        <end position="474"/>
    </location>
</feature>
<evidence type="ECO:0000256" key="8">
    <source>
        <dbReference type="ARBA" id="ARBA00022628"/>
    </source>
</evidence>
<feature type="domain" description="CUB" evidence="31">
    <location>
        <begin position="1168"/>
        <end position="1280"/>
    </location>
</feature>
<feature type="domain" description="CUB" evidence="31">
    <location>
        <begin position="481"/>
        <end position="595"/>
    </location>
</feature>
<dbReference type="CDD" id="cd00041">
    <property type="entry name" value="CUB"/>
    <property type="match status" value="27"/>
</dbReference>
<dbReference type="Bgee" id="ENSOANG00000006974">
    <property type="expression patterns" value="Expressed in adult mammalian kidney and 6 other cell types or tissues"/>
</dbReference>
<keyword evidence="20" id="KW-0325">Glycoprotein</keyword>
<keyword evidence="15" id="KW-0653">Protein transport</keyword>
<dbReference type="GO" id="GO:0031419">
    <property type="term" value="F:cobalamin binding"/>
    <property type="evidence" value="ECO:0007669"/>
    <property type="project" value="UniProtKB-KW"/>
</dbReference>
<feature type="domain" description="EGF-like" evidence="32">
    <location>
        <begin position="172"/>
        <end position="213"/>
    </location>
</feature>
<dbReference type="InterPro" id="IPR000859">
    <property type="entry name" value="CUB_dom"/>
</dbReference>
<dbReference type="InterPro" id="IPR049883">
    <property type="entry name" value="NOTCH1_EGF-like"/>
</dbReference>
<dbReference type="Gene3D" id="2.60.120.290">
    <property type="entry name" value="Spermadhesin, CUB domain"/>
    <property type="match status" value="27"/>
</dbReference>
<dbReference type="FunFam" id="2.10.25.10:FF:000260">
    <property type="entry name" value="Notch receptor 4"/>
    <property type="match status" value="1"/>
</dbReference>
<evidence type="ECO:0000256" key="18">
    <source>
        <dbReference type="ARBA" id="ARBA00023157"/>
    </source>
</evidence>
<feature type="domain" description="CUB" evidence="31">
    <location>
        <begin position="1740"/>
        <end position="1852"/>
    </location>
</feature>
<evidence type="ECO:0000256" key="30">
    <source>
        <dbReference type="SAM" id="SignalP"/>
    </source>
</evidence>
<feature type="domain" description="EGF-like" evidence="32">
    <location>
        <begin position="134"/>
        <end position="170"/>
    </location>
</feature>
<dbReference type="CDD" id="cd00054">
    <property type="entry name" value="EGF_CA"/>
    <property type="match status" value="5"/>
</dbReference>
<evidence type="ECO:0000313" key="34">
    <source>
        <dbReference type="Proteomes" id="UP000002279"/>
    </source>
</evidence>
<evidence type="ECO:0000256" key="16">
    <source>
        <dbReference type="ARBA" id="ARBA00023098"/>
    </source>
</evidence>
<feature type="domain" description="CUB" evidence="31">
    <location>
        <begin position="2688"/>
        <end position="2800"/>
    </location>
</feature>
<comment type="subcellular location">
    <subcellularLocation>
        <location evidence="2">Cell membrane</location>
        <topology evidence="2">Peripheral membrane protein</topology>
    </subcellularLocation>
    <subcellularLocation>
        <location evidence="1">Endosome</location>
    </subcellularLocation>
    <subcellularLocation>
        <location evidence="24">Lysosome membrane</location>
        <topology evidence="24">Peripheral membrane protein</topology>
    </subcellularLocation>
</comment>
<reference evidence="33" key="2">
    <citation type="submission" date="2025-09" db="UniProtKB">
        <authorList>
            <consortium name="Ensembl"/>
        </authorList>
    </citation>
    <scope>IDENTIFICATION</scope>
    <source>
        <strain evidence="33">Glennie</strain>
    </source>
</reference>
<evidence type="ECO:0000256" key="2">
    <source>
        <dbReference type="ARBA" id="ARBA00004202"/>
    </source>
</evidence>
<dbReference type="GO" id="GO:0005765">
    <property type="term" value="C:lysosomal membrane"/>
    <property type="evidence" value="ECO:0007669"/>
    <property type="project" value="UniProtKB-SubCell"/>
</dbReference>
<evidence type="ECO:0000256" key="25">
    <source>
        <dbReference type="ARBA" id="ARBA00023878"/>
    </source>
</evidence>
<dbReference type="FunFam" id="2.10.25.10:FF:000379">
    <property type="entry name" value="Cubilin"/>
    <property type="match status" value="1"/>
</dbReference>
<feature type="domain" description="CUB" evidence="31">
    <location>
        <begin position="3277"/>
        <end position="3389"/>
    </location>
</feature>
<dbReference type="SUPFAM" id="SSF49854">
    <property type="entry name" value="Spermadhesin, CUB domain"/>
    <property type="match status" value="27"/>
</dbReference>
<dbReference type="SMART" id="SM00179">
    <property type="entry name" value="EGF_CA"/>
    <property type="match status" value="5"/>
</dbReference>
<keyword evidence="12" id="KW-0677">Repeat</keyword>
<feature type="domain" description="CUB" evidence="31">
    <location>
        <begin position="1513"/>
        <end position="1621"/>
    </location>
</feature>
<dbReference type="SUPFAM" id="SSF57184">
    <property type="entry name" value="Growth factor receptor domain"/>
    <property type="match status" value="1"/>
</dbReference>
<dbReference type="Pfam" id="PF12947">
    <property type="entry name" value="EGF_3"/>
    <property type="match status" value="1"/>
</dbReference>
<keyword evidence="18 29" id="KW-1015">Disulfide bond</keyword>
<dbReference type="FunFam" id="2.60.120.290:FF:000045">
    <property type="entry name" value="Cubilin"/>
    <property type="match status" value="1"/>
</dbReference>
<keyword evidence="22" id="KW-0458">Lysosome</keyword>
<feature type="domain" description="CUB" evidence="31">
    <location>
        <begin position="2338"/>
        <end position="2450"/>
    </location>
</feature>
<keyword evidence="13" id="KW-0967">Endosome</keyword>
<dbReference type="GO" id="GO:0005768">
    <property type="term" value="C:endosome"/>
    <property type="evidence" value="ECO:0007669"/>
    <property type="project" value="UniProtKB-SubCell"/>
</dbReference>
<dbReference type="Pfam" id="PF07645">
    <property type="entry name" value="EGF_CA"/>
    <property type="match status" value="3"/>
</dbReference>
<keyword evidence="9" id="KW-0165">Cleavage on pair of basic residues</keyword>
<evidence type="ECO:0000256" key="13">
    <source>
        <dbReference type="ARBA" id="ARBA00022753"/>
    </source>
</evidence>
<evidence type="ECO:0000256" key="20">
    <source>
        <dbReference type="ARBA" id="ARBA00023180"/>
    </source>
</evidence>
<feature type="domain" description="CUB" evidence="31">
    <location>
        <begin position="2219"/>
        <end position="2336"/>
    </location>
</feature>
<dbReference type="InterPro" id="IPR001881">
    <property type="entry name" value="EGF-like_Ca-bd_dom"/>
</dbReference>
<feature type="domain" description="CUB" evidence="31">
    <location>
        <begin position="1854"/>
        <end position="1965"/>
    </location>
</feature>
<feature type="domain" description="CUB" evidence="31">
    <location>
        <begin position="2569"/>
        <end position="2686"/>
    </location>
</feature>